<reference evidence="5" key="1">
    <citation type="submission" date="2021-02" db="EMBL/GenBank/DDBJ databases">
        <authorList>
            <person name="Nowell W R."/>
        </authorList>
    </citation>
    <scope>NUCLEOTIDE SEQUENCE</scope>
</reference>
<sequence length="212" mass="23743">MTMWMFWAFICLALGQLTHSWPANDQRFRLRAVLGRAGAIGESWPSYSQILRSLGNNNEDNDILNFLRYFERRGPTNNFAQVAFDRINTARKVNRTCGETFYAAAAGLEWNDKLGVAAQKHSQSMVDHDYFEHTGIDGSSPEDRIEREKYSTDCFNGENIAGGTDPEDTVNRWLKSEGHCANIMNPDSKAIGIGYAEVGTYGGYSTLNFGTC</sequence>
<dbReference type="EMBL" id="CAJOBD010001312">
    <property type="protein sequence ID" value="CAF3786730.1"/>
    <property type="molecule type" value="Genomic_DNA"/>
</dbReference>
<proteinExistence type="predicted"/>
<dbReference type="CDD" id="cd05379">
    <property type="entry name" value="CAP_bacterial"/>
    <property type="match status" value="1"/>
</dbReference>
<evidence type="ECO:0000256" key="1">
    <source>
        <dbReference type="SAM" id="SignalP"/>
    </source>
</evidence>
<feature type="signal peptide" evidence="1">
    <location>
        <begin position="1"/>
        <end position="20"/>
    </location>
</feature>
<name>A0A819DP38_9BILA</name>
<dbReference type="EMBL" id="CAJNOT010000236">
    <property type="protein sequence ID" value="CAF0906686.1"/>
    <property type="molecule type" value="Genomic_DNA"/>
</dbReference>
<keyword evidence="1" id="KW-0732">Signal</keyword>
<evidence type="ECO:0000259" key="2">
    <source>
        <dbReference type="Pfam" id="PF00188"/>
    </source>
</evidence>
<dbReference type="Pfam" id="PF00188">
    <property type="entry name" value="CAP"/>
    <property type="match status" value="1"/>
</dbReference>
<dbReference type="PANTHER" id="PTHR31157">
    <property type="entry name" value="SCP DOMAIN-CONTAINING PROTEIN"/>
    <property type="match status" value="1"/>
</dbReference>
<dbReference type="EMBL" id="CAJOBE010002596">
    <property type="protein sequence ID" value="CAF3832104.1"/>
    <property type="molecule type" value="Genomic_DNA"/>
</dbReference>
<feature type="chain" id="PRO_5035617831" description="SCP domain-containing protein" evidence="1">
    <location>
        <begin position="21"/>
        <end position="212"/>
    </location>
</feature>
<dbReference type="Proteomes" id="UP000663874">
    <property type="component" value="Unassembled WGS sequence"/>
</dbReference>
<dbReference type="Proteomes" id="UP000663836">
    <property type="component" value="Unassembled WGS sequence"/>
</dbReference>
<evidence type="ECO:0000313" key="3">
    <source>
        <dbReference type="EMBL" id="CAF0906686.1"/>
    </source>
</evidence>
<comment type="caution">
    <text evidence="5">The sequence shown here is derived from an EMBL/GenBank/DDBJ whole genome shotgun (WGS) entry which is preliminary data.</text>
</comment>
<dbReference type="Gene3D" id="3.40.33.10">
    <property type="entry name" value="CAP"/>
    <property type="match status" value="1"/>
</dbReference>
<evidence type="ECO:0000313" key="5">
    <source>
        <dbReference type="EMBL" id="CAF3832104.1"/>
    </source>
</evidence>
<dbReference type="SUPFAM" id="SSF55797">
    <property type="entry name" value="PR-1-like"/>
    <property type="match status" value="1"/>
</dbReference>
<feature type="domain" description="SCP" evidence="2">
    <location>
        <begin position="85"/>
        <end position="209"/>
    </location>
</feature>
<dbReference type="PANTHER" id="PTHR31157:SF1">
    <property type="entry name" value="SCP DOMAIN-CONTAINING PROTEIN"/>
    <property type="match status" value="1"/>
</dbReference>
<accession>A0A819DP38</accession>
<organism evidence="5 6">
    <name type="scientific">Rotaria sordida</name>
    <dbReference type="NCBI Taxonomy" id="392033"/>
    <lineage>
        <taxon>Eukaryota</taxon>
        <taxon>Metazoa</taxon>
        <taxon>Spiralia</taxon>
        <taxon>Gnathifera</taxon>
        <taxon>Rotifera</taxon>
        <taxon>Eurotatoria</taxon>
        <taxon>Bdelloidea</taxon>
        <taxon>Philodinida</taxon>
        <taxon>Philodinidae</taxon>
        <taxon>Rotaria</taxon>
    </lineage>
</organism>
<gene>
    <name evidence="5" type="ORF">FNK824_LOCUS16816</name>
    <name evidence="4" type="ORF">JBS370_LOCUS14512</name>
    <name evidence="3" type="ORF">ZHD862_LOCUS7671</name>
</gene>
<dbReference type="InterPro" id="IPR035940">
    <property type="entry name" value="CAP_sf"/>
</dbReference>
<protein>
    <recommendedName>
        <fullName evidence="2">SCP domain-containing protein</fullName>
    </recommendedName>
</protein>
<evidence type="ECO:0000313" key="4">
    <source>
        <dbReference type="EMBL" id="CAF3786730.1"/>
    </source>
</evidence>
<dbReference type="Proteomes" id="UP000663864">
    <property type="component" value="Unassembled WGS sequence"/>
</dbReference>
<dbReference type="AlphaFoldDB" id="A0A819DP38"/>
<dbReference type="InterPro" id="IPR014044">
    <property type="entry name" value="CAP_dom"/>
</dbReference>
<evidence type="ECO:0000313" key="6">
    <source>
        <dbReference type="Proteomes" id="UP000663874"/>
    </source>
</evidence>